<dbReference type="OrthoDB" id="2579959at2"/>
<dbReference type="InterPro" id="IPR051082">
    <property type="entry name" value="Pentapeptide-BTB/POZ_domain"/>
</dbReference>
<dbReference type="Pfam" id="PF00805">
    <property type="entry name" value="Pentapeptide"/>
    <property type="match status" value="1"/>
</dbReference>
<dbReference type="KEGG" id="acry:AC20117_06010"/>
<evidence type="ECO:0000313" key="1">
    <source>
        <dbReference type="EMBL" id="SDQ71945.1"/>
    </source>
</evidence>
<protein>
    <submittedName>
        <fullName evidence="1">Uncharacterized protein YjbI, contains pentapeptide repeats</fullName>
    </submittedName>
</protein>
<dbReference type="Gene3D" id="2.160.20.80">
    <property type="entry name" value="E3 ubiquitin-protein ligase SopA"/>
    <property type="match status" value="1"/>
</dbReference>
<name>A0A1H1D5W3_9MICC</name>
<sequence length="219" mass="23824">MAKSTTAAPRLDPVRLANLEHVDNADLLSGDHCEGRRYANVQLDGLDLTGITFLECELLSVALNGTQLRGARFTDCRFEELYAPVFSAARSSWRDVELTRTRLGSAEVFDSALQSVNFDGGKLGYVNLRSSKLTDVLISDCIIDELDLAGARGLRVALQNCRIGTLDVTDAVLKDFDLRSSEFSMIRGVGGLKGATVDDYQLNLLAPILAEQLGIRVEG</sequence>
<dbReference type="EMBL" id="FNKH01000002">
    <property type="protein sequence ID" value="SDQ71945.1"/>
    <property type="molecule type" value="Genomic_DNA"/>
</dbReference>
<dbReference type="AlphaFoldDB" id="A0A1H1D5W3"/>
<dbReference type="PANTHER" id="PTHR14136:SF17">
    <property type="entry name" value="BTB_POZ DOMAIN-CONTAINING PROTEIN KCTD9"/>
    <property type="match status" value="1"/>
</dbReference>
<dbReference type="Proteomes" id="UP000181917">
    <property type="component" value="Unassembled WGS sequence"/>
</dbReference>
<organism evidence="1 2">
    <name type="scientific">Crystallibacter crystallopoietes</name>
    <dbReference type="NCBI Taxonomy" id="37928"/>
    <lineage>
        <taxon>Bacteria</taxon>
        <taxon>Bacillati</taxon>
        <taxon>Actinomycetota</taxon>
        <taxon>Actinomycetes</taxon>
        <taxon>Micrococcales</taxon>
        <taxon>Micrococcaceae</taxon>
        <taxon>Crystallibacter</taxon>
    </lineage>
</organism>
<keyword evidence="2" id="KW-1185">Reference proteome</keyword>
<reference evidence="1 2" key="1">
    <citation type="submission" date="2016-10" db="EMBL/GenBank/DDBJ databases">
        <authorList>
            <person name="de Groot N.N."/>
        </authorList>
    </citation>
    <scope>NUCLEOTIDE SEQUENCE [LARGE SCALE GENOMIC DNA]</scope>
    <source>
        <strain evidence="1 2">DSM 20117</strain>
    </source>
</reference>
<evidence type="ECO:0000313" key="2">
    <source>
        <dbReference type="Proteomes" id="UP000181917"/>
    </source>
</evidence>
<dbReference type="SUPFAM" id="SSF141571">
    <property type="entry name" value="Pentapeptide repeat-like"/>
    <property type="match status" value="1"/>
</dbReference>
<dbReference type="InterPro" id="IPR001646">
    <property type="entry name" value="5peptide_repeat"/>
</dbReference>
<dbReference type="RefSeq" id="WP_074700502.1">
    <property type="nucleotide sequence ID" value="NZ_CP018863.1"/>
</dbReference>
<accession>A0A1H1D5W3</accession>
<dbReference type="STRING" id="37928.SAMN04489742_2279"/>
<gene>
    <name evidence="1" type="ORF">SAMN04489742_2279</name>
</gene>
<dbReference type="PANTHER" id="PTHR14136">
    <property type="entry name" value="BTB_POZ DOMAIN-CONTAINING PROTEIN KCTD9"/>
    <property type="match status" value="1"/>
</dbReference>
<proteinExistence type="predicted"/>